<dbReference type="AlphaFoldDB" id="A0A9D2LSD8"/>
<feature type="domain" description="Type IV secretion system coupling protein TraD DNA-binding" evidence="6">
    <location>
        <begin position="48"/>
        <end position="384"/>
    </location>
</feature>
<dbReference type="Gene3D" id="3.40.50.300">
    <property type="entry name" value="P-loop containing nucleotide triphosphate hydrolases"/>
    <property type="match status" value="2"/>
</dbReference>
<keyword evidence="4" id="KW-1133">Transmembrane helix</keyword>
<dbReference type="GO" id="GO:0005886">
    <property type="term" value="C:plasma membrane"/>
    <property type="evidence" value="ECO:0007669"/>
    <property type="project" value="UniProtKB-SubCell"/>
</dbReference>
<dbReference type="SUPFAM" id="SSF52540">
    <property type="entry name" value="P-loop containing nucleoside triphosphate hydrolases"/>
    <property type="match status" value="1"/>
</dbReference>
<gene>
    <name evidence="7" type="ORF">IAA06_03505</name>
</gene>
<proteinExistence type="predicted"/>
<evidence type="ECO:0000256" key="1">
    <source>
        <dbReference type="ARBA" id="ARBA00004651"/>
    </source>
</evidence>
<reference evidence="7" key="2">
    <citation type="submission" date="2021-04" db="EMBL/GenBank/DDBJ databases">
        <authorList>
            <person name="Gilroy R."/>
        </authorList>
    </citation>
    <scope>NUCLEOTIDE SEQUENCE</scope>
    <source>
        <strain evidence="7">ChiSjej1B19-5720</strain>
    </source>
</reference>
<dbReference type="Proteomes" id="UP000823842">
    <property type="component" value="Unassembled WGS sequence"/>
</dbReference>
<dbReference type="PANTHER" id="PTHR37937">
    <property type="entry name" value="CONJUGATIVE TRANSFER: DNA TRANSPORT"/>
    <property type="match status" value="1"/>
</dbReference>
<evidence type="ECO:0000313" key="7">
    <source>
        <dbReference type="EMBL" id="HJB27843.1"/>
    </source>
</evidence>
<evidence type="ECO:0000256" key="3">
    <source>
        <dbReference type="ARBA" id="ARBA00022692"/>
    </source>
</evidence>
<dbReference type="Pfam" id="PF10412">
    <property type="entry name" value="TrwB_AAD_bind"/>
    <property type="match status" value="1"/>
</dbReference>
<evidence type="ECO:0000313" key="8">
    <source>
        <dbReference type="Proteomes" id="UP000823842"/>
    </source>
</evidence>
<name>A0A9D2LSD8_9FIRM</name>
<keyword evidence="7" id="KW-0238">DNA-binding</keyword>
<comment type="caution">
    <text evidence="7">The sequence shown here is derived from an EMBL/GenBank/DDBJ whole genome shotgun (WGS) entry which is preliminary data.</text>
</comment>
<evidence type="ECO:0000256" key="4">
    <source>
        <dbReference type="ARBA" id="ARBA00022989"/>
    </source>
</evidence>
<dbReference type="EMBL" id="DWYZ01000074">
    <property type="protein sequence ID" value="HJB27843.1"/>
    <property type="molecule type" value="Genomic_DNA"/>
</dbReference>
<organism evidence="7 8">
    <name type="scientific">Candidatus Blautia faecavium</name>
    <dbReference type="NCBI Taxonomy" id="2838487"/>
    <lineage>
        <taxon>Bacteria</taxon>
        <taxon>Bacillati</taxon>
        <taxon>Bacillota</taxon>
        <taxon>Clostridia</taxon>
        <taxon>Lachnospirales</taxon>
        <taxon>Lachnospiraceae</taxon>
        <taxon>Blautia</taxon>
    </lineage>
</organism>
<evidence type="ECO:0000256" key="2">
    <source>
        <dbReference type="ARBA" id="ARBA00022475"/>
    </source>
</evidence>
<protein>
    <submittedName>
        <fullName evidence="7">Type IV secretion system DNA-binding domain-containing protein</fullName>
    </submittedName>
</protein>
<dbReference type="InterPro" id="IPR051539">
    <property type="entry name" value="T4SS-coupling_protein"/>
</dbReference>
<comment type="subcellular location">
    <subcellularLocation>
        <location evidence="1">Cell membrane</location>
        <topology evidence="1">Multi-pass membrane protein</topology>
    </subcellularLocation>
</comment>
<sequence length="436" mass="49211">MSISKQVLEGSSLYMNRPPALGGKEKVILKGTHQGKTAAFGVDESILSKHMLFVGGTGCGKTNLFYHFVNQLQKNMTSNDVMIIFDSKGDFYSKFYRPDQYVIGNSRQYRDKSLKWNIFKEVLADGWNGRDYMMNSSEICGSLFEERMKNTTNAFFPNAAKDLLSSVLVCLIREVSKDKSFVNNLYNSELRALLDGCDSKMLQGMLNSYPDMQSICSYIAGSGGQSQGVMAELFSVVREVFIGVFAAKGGFSMRNFVRTRGRKVLYIEYDLSIGSVLTPVYRLLFDMALKEALGRQNNQGNVYLICDEFKLLPHLQHIDDGVNFGRSLGVKIMAGLQSIEQLYEIYEESRGKNIAAGFSSIFAFKANDITTRDYICNLFGKNILLERYTSTGAQYVEEKRIGQVVEDWDMAKLQVGEAIVCLPFSNPFQFRFDIYK</sequence>
<dbReference type="CDD" id="cd01127">
    <property type="entry name" value="TrwB_TraG_TraD_VirD4"/>
    <property type="match status" value="1"/>
</dbReference>
<keyword evidence="5" id="KW-0472">Membrane</keyword>
<reference evidence="7" key="1">
    <citation type="journal article" date="2021" name="PeerJ">
        <title>Extensive microbial diversity within the chicken gut microbiome revealed by metagenomics and culture.</title>
        <authorList>
            <person name="Gilroy R."/>
            <person name="Ravi A."/>
            <person name="Getino M."/>
            <person name="Pursley I."/>
            <person name="Horton D.L."/>
            <person name="Alikhan N.F."/>
            <person name="Baker D."/>
            <person name="Gharbi K."/>
            <person name="Hall N."/>
            <person name="Watson M."/>
            <person name="Adriaenssens E.M."/>
            <person name="Foster-Nyarko E."/>
            <person name="Jarju S."/>
            <person name="Secka A."/>
            <person name="Antonio M."/>
            <person name="Oren A."/>
            <person name="Chaudhuri R.R."/>
            <person name="La Ragione R."/>
            <person name="Hildebrand F."/>
            <person name="Pallen M.J."/>
        </authorList>
    </citation>
    <scope>NUCLEOTIDE SEQUENCE</scope>
    <source>
        <strain evidence="7">ChiSjej1B19-5720</strain>
    </source>
</reference>
<keyword evidence="3" id="KW-0812">Transmembrane</keyword>
<dbReference type="PANTHER" id="PTHR37937:SF1">
    <property type="entry name" value="CONJUGATIVE TRANSFER: DNA TRANSPORT"/>
    <property type="match status" value="1"/>
</dbReference>
<keyword evidence="2" id="KW-1003">Cell membrane</keyword>
<dbReference type="InterPro" id="IPR019476">
    <property type="entry name" value="T4SS_TraD_DNA-bd"/>
</dbReference>
<accession>A0A9D2LSD8</accession>
<evidence type="ECO:0000256" key="5">
    <source>
        <dbReference type="ARBA" id="ARBA00023136"/>
    </source>
</evidence>
<evidence type="ECO:0000259" key="6">
    <source>
        <dbReference type="Pfam" id="PF10412"/>
    </source>
</evidence>
<dbReference type="GO" id="GO:0003677">
    <property type="term" value="F:DNA binding"/>
    <property type="evidence" value="ECO:0007669"/>
    <property type="project" value="UniProtKB-KW"/>
</dbReference>
<dbReference type="InterPro" id="IPR027417">
    <property type="entry name" value="P-loop_NTPase"/>
</dbReference>